<dbReference type="EMBL" id="JAMFLX010000004">
    <property type="protein sequence ID" value="MCL6269190.1"/>
    <property type="molecule type" value="Genomic_DNA"/>
</dbReference>
<dbReference type="Proteomes" id="UP001203338">
    <property type="component" value="Unassembled WGS sequence"/>
</dbReference>
<name>A0ABT0PCU4_9GAMM</name>
<protein>
    <submittedName>
        <fullName evidence="1">Ankyrin repeat domain-containing protein</fullName>
    </submittedName>
</protein>
<keyword evidence="2" id="KW-1185">Reference proteome</keyword>
<dbReference type="RefSeq" id="WP_249698133.1">
    <property type="nucleotide sequence ID" value="NZ_JAMFLX010000004.1"/>
</dbReference>
<proteinExistence type="predicted"/>
<evidence type="ECO:0000313" key="2">
    <source>
        <dbReference type="Proteomes" id="UP001203338"/>
    </source>
</evidence>
<organism evidence="1 2">
    <name type="scientific">Parendozoicomonas callyspongiae</name>
    <dbReference type="NCBI Taxonomy" id="2942213"/>
    <lineage>
        <taxon>Bacteria</taxon>
        <taxon>Pseudomonadati</taxon>
        <taxon>Pseudomonadota</taxon>
        <taxon>Gammaproteobacteria</taxon>
        <taxon>Oceanospirillales</taxon>
        <taxon>Endozoicomonadaceae</taxon>
        <taxon>Parendozoicomonas</taxon>
    </lineage>
</organism>
<dbReference type="SUPFAM" id="SSF48403">
    <property type="entry name" value="Ankyrin repeat"/>
    <property type="match status" value="1"/>
</dbReference>
<evidence type="ECO:0000313" key="1">
    <source>
        <dbReference type="EMBL" id="MCL6269190.1"/>
    </source>
</evidence>
<sequence>MSILHPIPSHPIPPEEVKAILECECVDINERDSSGQYPLEMVLIMENCQMAKLLLGAGADPFVKRQDGQRIYDIAVNSGNKTLRSIFLGYSRYPQPEKTDQ</sequence>
<dbReference type="Gene3D" id="1.25.40.20">
    <property type="entry name" value="Ankyrin repeat-containing domain"/>
    <property type="match status" value="1"/>
</dbReference>
<reference evidence="1 2" key="1">
    <citation type="submission" date="2022-05" db="EMBL/GenBank/DDBJ databases">
        <authorList>
            <person name="Park J.-S."/>
        </authorList>
    </citation>
    <scope>NUCLEOTIDE SEQUENCE [LARGE SCALE GENOMIC DNA]</scope>
    <source>
        <strain evidence="1 2">2012CJ34-2</strain>
    </source>
</reference>
<comment type="caution">
    <text evidence="1">The sequence shown here is derived from an EMBL/GenBank/DDBJ whole genome shotgun (WGS) entry which is preliminary data.</text>
</comment>
<dbReference type="InterPro" id="IPR036770">
    <property type="entry name" value="Ankyrin_rpt-contain_sf"/>
</dbReference>
<gene>
    <name evidence="1" type="ORF">M3P05_04430</name>
</gene>
<accession>A0ABT0PCU4</accession>